<name>A0A380JSW2_STRDY</name>
<organism evidence="1 3">
    <name type="scientific">Streptococcus dysgalactiae subsp. dysgalactiae</name>
    <dbReference type="NCBI Taxonomy" id="99822"/>
    <lineage>
        <taxon>Bacteria</taxon>
        <taxon>Bacillati</taxon>
        <taxon>Bacillota</taxon>
        <taxon>Bacilli</taxon>
        <taxon>Lactobacillales</taxon>
        <taxon>Streptococcaceae</taxon>
        <taxon>Streptococcus</taxon>
    </lineage>
</organism>
<sequence length="116" mass="13264">MGLLNHLTDLEKRVFCFIPMGAERKVSNEEIRKTFGLTDREVRQIVYDLIQKGVPVVASKQKDGGYYLPTTKLERQEGLRANKSQVRSEIKRIKAVESVDLKEFAKVASEVRNGRN</sequence>
<dbReference type="RefSeq" id="WP_115245710.1">
    <property type="nucleotide sequence ID" value="NZ_UHFG01000004.1"/>
</dbReference>
<accession>A0A380JSW2</accession>
<reference evidence="1 3" key="1">
    <citation type="submission" date="2018-06" db="EMBL/GenBank/DDBJ databases">
        <authorList>
            <consortium name="Pathogen Informatics"/>
            <person name="Doyle S."/>
        </authorList>
    </citation>
    <scope>NUCLEOTIDE SEQUENCE [LARGE SCALE GENOMIC DNA]</scope>
    <source>
        <strain evidence="1 3">NCTC4670</strain>
    </source>
</reference>
<evidence type="ECO:0000313" key="3">
    <source>
        <dbReference type="Proteomes" id="UP000254797"/>
    </source>
</evidence>
<proteinExistence type="predicted"/>
<dbReference type="EMBL" id="UHFG01000004">
    <property type="protein sequence ID" value="SUN47647.1"/>
    <property type="molecule type" value="Genomic_DNA"/>
</dbReference>
<evidence type="ECO:0000313" key="2">
    <source>
        <dbReference type="EMBL" id="SUN50792.1"/>
    </source>
</evidence>
<dbReference type="EMBL" id="UHFG01000004">
    <property type="protein sequence ID" value="SUN50792.1"/>
    <property type="molecule type" value="Genomic_DNA"/>
</dbReference>
<dbReference type="AlphaFoldDB" id="A0A380JSW2"/>
<protein>
    <submittedName>
        <fullName evidence="1">Phage protein</fullName>
    </submittedName>
</protein>
<gene>
    <name evidence="1" type="ORF">NCTC4670_00349</name>
    <name evidence="2" type="ORF">NCTC4670_01664</name>
</gene>
<dbReference type="Proteomes" id="UP000254797">
    <property type="component" value="Unassembled WGS sequence"/>
</dbReference>
<evidence type="ECO:0000313" key="1">
    <source>
        <dbReference type="EMBL" id="SUN47647.1"/>
    </source>
</evidence>